<dbReference type="OrthoDB" id="2550114at2759"/>
<proteinExistence type="predicted"/>
<reference evidence="3 4" key="1">
    <citation type="submission" date="2017-10" db="EMBL/GenBank/DDBJ databases">
        <title>Comparative genomics in systemic dimorphic fungi from Ajellomycetaceae.</title>
        <authorList>
            <person name="Munoz J.F."/>
            <person name="Mcewen J.G."/>
            <person name="Clay O.K."/>
            <person name="Cuomo C.A."/>
        </authorList>
    </citation>
    <scope>NUCLEOTIDE SEQUENCE [LARGE SCALE GENOMIC DNA]</scope>
    <source>
        <strain evidence="3 4">UAMH7299</strain>
    </source>
</reference>
<organism evidence="3 4">
    <name type="scientific">Polytolypa hystricis (strain UAMH7299)</name>
    <dbReference type="NCBI Taxonomy" id="1447883"/>
    <lineage>
        <taxon>Eukaryota</taxon>
        <taxon>Fungi</taxon>
        <taxon>Dikarya</taxon>
        <taxon>Ascomycota</taxon>
        <taxon>Pezizomycotina</taxon>
        <taxon>Eurotiomycetes</taxon>
        <taxon>Eurotiomycetidae</taxon>
        <taxon>Onygenales</taxon>
        <taxon>Onygenales incertae sedis</taxon>
        <taxon>Polytolypa</taxon>
    </lineage>
</organism>
<evidence type="ECO:0000256" key="1">
    <source>
        <dbReference type="SAM" id="MobiDB-lite"/>
    </source>
</evidence>
<gene>
    <name evidence="3" type="ORF">AJ80_09179</name>
</gene>
<dbReference type="PANTHER" id="PTHR39605:SF1">
    <property type="entry name" value="MAJOR FACILITATOR SUPERFAMILY (MFS) PROFILE DOMAIN-CONTAINING PROTEIN"/>
    <property type="match status" value="1"/>
</dbReference>
<evidence type="ECO:0000313" key="3">
    <source>
        <dbReference type="EMBL" id="PGH00488.1"/>
    </source>
</evidence>
<feature type="transmembrane region" description="Helical" evidence="2">
    <location>
        <begin position="46"/>
        <end position="67"/>
    </location>
</feature>
<dbReference type="Proteomes" id="UP000224634">
    <property type="component" value="Unassembled WGS sequence"/>
</dbReference>
<feature type="transmembrane region" description="Helical" evidence="2">
    <location>
        <begin position="12"/>
        <end position="34"/>
    </location>
</feature>
<dbReference type="PANTHER" id="PTHR39605">
    <property type="entry name" value="MAJOR FACILITATOR SUPERFAMILY (MFS) PROFILE DOMAIN-CONTAINING PROTEIN"/>
    <property type="match status" value="1"/>
</dbReference>
<comment type="caution">
    <text evidence="3">The sequence shown here is derived from an EMBL/GenBank/DDBJ whole genome shotgun (WGS) entry which is preliminary data.</text>
</comment>
<accession>A0A2B7WVL2</accession>
<dbReference type="AlphaFoldDB" id="A0A2B7WVL2"/>
<keyword evidence="4" id="KW-1185">Reference proteome</keyword>
<feature type="transmembrane region" description="Helical" evidence="2">
    <location>
        <begin position="88"/>
        <end position="111"/>
    </location>
</feature>
<keyword evidence="2" id="KW-1133">Transmembrane helix</keyword>
<name>A0A2B7WVL2_POLH7</name>
<protein>
    <submittedName>
        <fullName evidence="3">Uncharacterized protein</fullName>
    </submittedName>
</protein>
<dbReference type="EMBL" id="PDNA01000251">
    <property type="protein sequence ID" value="PGH00488.1"/>
    <property type="molecule type" value="Genomic_DNA"/>
</dbReference>
<feature type="transmembrane region" description="Helical" evidence="2">
    <location>
        <begin position="117"/>
        <end position="140"/>
    </location>
</feature>
<evidence type="ECO:0000313" key="4">
    <source>
        <dbReference type="Proteomes" id="UP000224634"/>
    </source>
</evidence>
<sequence>MDVFYSYTYGTAAWLTLQAMPLIAMPKVIITMLLEETRPSSPLEIFFARSYGLSLLALSLVTIVLTGSIPLTSSYTMSPEPTDAKAPYAVPTILATSFFHGTSAFYMYMWYVGTGQMLYAVGMVAYAGLGSVGLWCLLFASEKGRISRRTGADKRMTGFPFGNKEADRKREGRRKGI</sequence>
<dbReference type="STRING" id="1447883.A0A2B7WVL2"/>
<feature type="region of interest" description="Disordered" evidence="1">
    <location>
        <begin position="157"/>
        <end position="177"/>
    </location>
</feature>
<keyword evidence="2" id="KW-0472">Membrane</keyword>
<evidence type="ECO:0000256" key="2">
    <source>
        <dbReference type="SAM" id="Phobius"/>
    </source>
</evidence>
<keyword evidence="2" id="KW-0812">Transmembrane</keyword>